<protein>
    <submittedName>
        <fullName evidence="9">Insulinase family protein</fullName>
    </submittedName>
</protein>
<dbReference type="InterPro" id="IPR011249">
    <property type="entry name" value="Metalloenz_LuxS/M16"/>
</dbReference>
<reference evidence="9 10" key="1">
    <citation type="submission" date="2022-04" db="EMBL/GenBank/DDBJ databases">
        <authorList>
            <person name="Ye Y.-Q."/>
            <person name="Du Z.-J."/>
        </authorList>
    </citation>
    <scope>NUCLEOTIDE SEQUENCE [LARGE SCALE GENOMIC DNA]</scope>
    <source>
        <strain evidence="9 10">A6E488</strain>
    </source>
</reference>
<name>A0AAW5QSE2_9HYPH</name>
<dbReference type="Proteomes" id="UP001320898">
    <property type="component" value="Unassembled WGS sequence"/>
</dbReference>
<dbReference type="Pfam" id="PF00675">
    <property type="entry name" value="Peptidase_M16"/>
    <property type="match status" value="1"/>
</dbReference>
<dbReference type="InterPro" id="IPR001431">
    <property type="entry name" value="Pept_M16_Zn_BS"/>
</dbReference>
<dbReference type="GO" id="GO:0004222">
    <property type="term" value="F:metalloendopeptidase activity"/>
    <property type="evidence" value="ECO:0007669"/>
    <property type="project" value="InterPro"/>
</dbReference>
<keyword evidence="6" id="KW-0732">Signal</keyword>
<keyword evidence="10" id="KW-1185">Reference proteome</keyword>
<dbReference type="GO" id="GO:0006508">
    <property type="term" value="P:proteolysis"/>
    <property type="evidence" value="ECO:0007669"/>
    <property type="project" value="InterPro"/>
</dbReference>
<keyword evidence="3" id="KW-0482">Metalloprotease</keyword>
<evidence type="ECO:0000256" key="4">
    <source>
        <dbReference type="RuleBase" id="RU004447"/>
    </source>
</evidence>
<evidence type="ECO:0000259" key="8">
    <source>
        <dbReference type="Pfam" id="PF05193"/>
    </source>
</evidence>
<dbReference type="AlphaFoldDB" id="A0AAW5QSE2"/>
<keyword evidence="3" id="KW-0378">Hydrolase</keyword>
<evidence type="ECO:0000313" key="9">
    <source>
        <dbReference type="EMBL" id="MCT8970389.1"/>
    </source>
</evidence>
<keyword evidence="3" id="KW-0645">Protease</keyword>
<organism evidence="9 10">
    <name type="scientific">Microbaculum marinisediminis</name>
    <dbReference type="NCBI Taxonomy" id="2931392"/>
    <lineage>
        <taxon>Bacteria</taxon>
        <taxon>Pseudomonadati</taxon>
        <taxon>Pseudomonadota</taxon>
        <taxon>Alphaproteobacteria</taxon>
        <taxon>Hyphomicrobiales</taxon>
        <taxon>Tepidamorphaceae</taxon>
        <taxon>Microbaculum</taxon>
    </lineage>
</organism>
<evidence type="ECO:0000256" key="1">
    <source>
        <dbReference type="ARBA" id="ARBA00001947"/>
    </source>
</evidence>
<evidence type="ECO:0000313" key="10">
    <source>
        <dbReference type="Proteomes" id="UP001320898"/>
    </source>
</evidence>
<evidence type="ECO:0000256" key="5">
    <source>
        <dbReference type="SAM" id="MobiDB-lite"/>
    </source>
</evidence>
<gene>
    <name evidence="9" type="ORF">MUB46_00810</name>
</gene>
<feature type="compositionally biased region" description="Basic and acidic residues" evidence="5">
    <location>
        <begin position="243"/>
        <end position="262"/>
    </location>
</feature>
<evidence type="ECO:0000256" key="2">
    <source>
        <dbReference type="ARBA" id="ARBA00007261"/>
    </source>
</evidence>
<feature type="region of interest" description="Disordered" evidence="5">
    <location>
        <begin position="448"/>
        <end position="476"/>
    </location>
</feature>
<feature type="domain" description="Peptidase M16 N-terminal" evidence="7">
    <location>
        <begin position="46"/>
        <end position="193"/>
    </location>
</feature>
<evidence type="ECO:0000259" key="7">
    <source>
        <dbReference type="Pfam" id="PF00675"/>
    </source>
</evidence>
<evidence type="ECO:0000256" key="6">
    <source>
        <dbReference type="SAM" id="SignalP"/>
    </source>
</evidence>
<feature type="chain" id="PRO_5043520988" evidence="6">
    <location>
        <begin position="31"/>
        <end position="476"/>
    </location>
</feature>
<dbReference type="InterPro" id="IPR007863">
    <property type="entry name" value="Peptidase_M16_C"/>
</dbReference>
<dbReference type="Gene3D" id="3.30.830.10">
    <property type="entry name" value="Metalloenzyme, LuxS/M16 peptidase-like"/>
    <property type="match status" value="2"/>
</dbReference>
<dbReference type="SUPFAM" id="SSF63411">
    <property type="entry name" value="LuxS/MPP-like metallohydrolase"/>
    <property type="match status" value="2"/>
</dbReference>
<dbReference type="GO" id="GO:0046872">
    <property type="term" value="F:metal ion binding"/>
    <property type="evidence" value="ECO:0007669"/>
    <property type="project" value="InterPro"/>
</dbReference>
<dbReference type="PROSITE" id="PS00143">
    <property type="entry name" value="INSULINASE"/>
    <property type="match status" value="1"/>
</dbReference>
<dbReference type="EMBL" id="JALIDZ010000001">
    <property type="protein sequence ID" value="MCT8970389.1"/>
    <property type="molecule type" value="Genomic_DNA"/>
</dbReference>
<feature type="region of interest" description="Disordered" evidence="5">
    <location>
        <begin position="243"/>
        <end position="271"/>
    </location>
</feature>
<dbReference type="PANTHER" id="PTHR11851">
    <property type="entry name" value="METALLOPROTEASE"/>
    <property type="match status" value="1"/>
</dbReference>
<sequence length="476" mass="50988">MRAVAAIRLVFPALVSMMAYGFAFSAPAGAASADAVTTFDLDNGLKVVVIEDHRTPVVTHMVWYRVGASDEPPTKSGIAHFLEHLMFKGTEAHPAGEFSKVVADIGGQENAFTSSDYTAYFQKVAKDHLGLMMEYEADRMTGLVLAPEDVTSELQVVLEERSSRTDNDPSAQLGEELDATLYMAHPYSRPIIGWKHEVEALTRDDALSFYKRYYTPNNAILVVAGDVTPDEVRALAEETYGKVQRRAEPGERVRPREPEPRAARTVSMSSPRVQQESVRIAWLAPSYRTAEPGEAEALDVLAGILGGGANSRLYRSLVVDGGEAAAAGGFYQGSALDDSRFMVYGVPTPDIALDTLAQAADGVIADLVAGGVTEAELTRVKNALIAESVYAQDSQSSLARIYGTALTTGGTVADIAAWPDRIRAVTADQVVDVARKYLTPERSVTAYLRAEPQEQASVPQGGATGAAEPAGESAVQ</sequence>
<dbReference type="InterPro" id="IPR050361">
    <property type="entry name" value="MPP/UQCRC_Complex"/>
</dbReference>
<comment type="cofactor">
    <cofactor evidence="1">
        <name>Zn(2+)</name>
        <dbReference type="ChEBI" id="CHEBI:29105"/>
    </cofactor>
</comment>
<comment type="similarity">
    <text evidence="2 4">Belongs to the peptidase M16 family.</text>
</comment>
<feature type="domain" description="Peptidase M16 C-terminal" evidence="8">
    <location>
        <begin position="201"/>
        <end position="384"/>
    </location>
</feature>
<dbReference type="InterPro" id="IPR011765">
    <property type="entry name" value="Pept_M16_N"/>
</dbReference>
<dbReference type="RefSeq" id="WP_261613957.1">
    <property type="nucleotide sequence ID" value="NZ_JALIDZ010000001.1"/>
</dbReference>
<dbReference type="PANTHER" id="PTHR11851:SF49">
    <property type="entry name" value="MITOCHONDRIAL-PROCESSING PEPTIDASE SUBUNIT ALPHA"/>
    <property type="match status" value="1"/>
</dbReference>
<dbReference type="Pfam" id="PF05193">
    <property type="entry name" value="Peptidase_M16_C"/>
    <property type="match status" value="1"/>
</dbReference>
<proteinExistence type="inferred from homology"/>
<accession>A0AAW5QSE2</accession>
<feature type="compositionally biased region" description="Low complexity" evidence="5">
    <location>
        <begin position="465"/>
        <end position="476"/>
    </location>
</feature>
<feature type="signal peptide" evidence="6">
    <location>
        <begin position="1"/>
        <end position="30"/>
    </location>
</feature>
<comment type="caution">
    <text evidence="9">The sequence shown here is derived from an EMBL/GenBank/DDBJ whole genome shotgun (WGS) entry which is preliminary data.</text>
</comment>
<evidence type="ECO:0000256" key="3">
    <source>
        <dbReference type="ARBA" id="ARBA00023049"/>
    </source>
</evidence>